<gene>
    <name evidence="2" type="ORF">D187_007404</name>
</gene>
<protein>
    <submittedName>
        <fullName evidence="2">Uncharacterized protein</fullName>
    </submittedName>
</protein>
<sequence>MGATRGAPREEHECGQGKKRRADAGCRDRAPRGSERWGFRQHEGCSLRIPSPSRHSGSSWGSASRAACLSPGAQRPP</sequence>
<name>S9P1C2_CYSF2</name>
<feature type="compositionally biased region" description="Low complexity" evidence="1">
    <location>
        <begin position="50"/>
        <end position="66"/>
    </location>
</feature>
<feature type="region of interest" description="Disordered" evidence="1">
    <location>
        <begin position="1"/>
        <end position="77"/>
    </location>
</feature>
<keyword evidence="3" id="KW-1185">Reference proteome</keyword>
<dbReference type="AlphaFoldDB" id="S9P1C2"/>
<evidence type="ECO:0000313" key="2">
    <source>
        <dbReference type="EMBL" id="EPX56062.1"/>
    </source>
</evidence>
<feature type="compositionally biased region" description="Basic and acidic residues" evidence="1">
    <location>
        <begin position="7"/>
        <end position="45"/>
    </location>
</feature>
<proteinExistence type="predicted"/>
<dbReference type="EMBL" id="ANAH02000066">
    <property type="protein sequence ID" value="EPX56062.1"/>
    <property type="molecule type" value="Genomic_DNA"/>
</dbReference>
<evidence type="ECO:0000313" key="3">
    <source>
        <dbReference type="Proteomes" id="UP000011682"/>
    </source>
</evidence>
<dbReference type="Proteomes" id="UP000011682">
    <property type="component" value="Unassembled WGS sequence"/>
</dbReference>
<comment type="caution">
    <text evidence="2">The sequence shown here is derived from an EMBL/GenBank/DDBJ whole genome shotgun (WGS) entry which is preliminary data.</text>
</comment>
<organism evidence="2 3">
    <name type="scientific">Cystobacter fuscus (strain ATCC 25194 / DSM 2262 / NBRC 100088 / M29)</name>
    <dbReference type="NCBI Taxonomy" id="1242864"/>
    <lineage>
        <taxon>Bacteria</taxon>
        <taxon>Pseudomonadati</taxon>
        <taxon>Myxococcota</taxon>
        <taxon>Myxococcia</taxon>
        <taxon>Myxococcales</taxon>
        <taxon>Cystobacterineae</taxon>
        <taxon>Archangiaceae</taxon>
        <taxon>Cystobacter</taxon>
    </lineage>
</organism>
<evidence type="ECO:0000256" key="1">
    <source>
        <dbReference type="SAM" id="MobiDB-lite"/>
    </source>
</evidence>
<reference evidence="2" key="1">
    <citation type="submission" date="2013-05" db="EMBL/GenBank/DDBJ databases">
        <title>Genome assembly of Cystobacter fuscus DSM 2262.</title>
        <authorList>
            <person name="Sharma G."/>
            <person name="Khatri I."/>
            <person name="Kaur C."/>
            <person name="Mayilraj S."/>
            <person name="Subramanian S."/>
        </authorList>
    </citation>
    <scope>NUCLEOTIDE SEQUENCE [LARGE SCALE GENOMIC DNA]</scope>
    <source>
        <strain evidence="2">DSM 2262</strain>
    </source>
</reference>
<accession>S9P1C2</accession>